<evidence type="ECO:0000313" key="2">
    <source>
        <dbReference type="Proteomes" id="UP001300383"/>
    </source>
</evidence>
<keyword evidence="2" id="KW-1185">Reference proteome</keyword>
<dbReference type="EMBL" id="JASGBQ010000001">
    <property type="protein sequence ID" value="MDI9241158.1"/>
    <property type="molecule type" value="Genomic_DNA"/>
</dbReference>
<reference evidence="1 2" key="1">
    <citation type="submission" date="2023-05" db="EMBL/GenBank/DDBJ databases">
        <title>[ruminococcus] sp. nov., isolated from a pig farm feces dump.</title>
        <authorList>
            <person name="Chang Y.-H."/>
        </authorList>
    </citation>
    <scope>NUCLEOTIDE SEQUENCE [LARGE SCALE GENOMIC DNA]</scope>
    <source>
        <strain evidence="1 2">YH-rum2234</strain>
    </source>
</reference>
<comment type="caution">
    <text evidence="1">The sequence shown here is derived from an EMBL/GenBank/DDBJ whole genome shotgun (WGS) entry which is preliminary data.</text>
</comment>
<sequence length="75" mass="8665">MIRIFICPGCGRTRLVSKFLKAECPICGTSMDTLAVTYEAWVELSEEERKQISEEWLQTGEDKYKKGNLFVTKEE</sequence>
<gene>
    <name evidence="1" type="ORF">QJ036_01525</name>
</gene>
<keyword evidence="1" id="KW-0240">DNA-directed RNA polymerase</keyword>
<dbReference type="RefSeq" id="WP_283229660.1">
    <property type="nucleotide sequence ID" value="NZ_JASGBQ010000001.1"/>
</dbReference>
<proteinExistence type="predicted"/>
<dbReference type="AlphaFoldDB" id="A0AAP4BAB2"/>
<organism evidence="1 2">
    <name type="scientific">Fusibacillus kribbianus</name>
    <dbReference type="NCBI Taxonomy" id="3044208"/>
    <lineage>
        <taxon>Bacteria</taxon>
        <taxon>Bacillati</taxon>
        <taxon>Bacillota</taxon>
        <taxon>Clostridia</taxon>
        <taxon>Lachnospirales</taxon>
        <taxon>Lachnospiraceae</taxon>
        <taxon>Fusibacillus</taxon>
    </lineage>
</organism>
<dbReference type="Proteomes" id="UP001300383">
    <property type="component" value="Unassembled WGS sequence"/>
</dbReference>
<dbReference type="GO" id="GO:0000428">
    <property type="term" value="C:DNA-directed RNA polymerase complex"/>
    <property type="evidence" value="ECO:0007669"/>
    <property type="project" value="UniProtKB-KW"/>
</dbReference>
<accession>A0AAP4BAB2</accession>
<keyword evidence="1" id="KW-0804">Transcription</keyword>
<evidence type="ECO:0000313" key="1">
    <source>
        <dbReference type="EMBL" id="MDI9241158.1"/>
    </source>
</evidence>
<name>A0AAP4BAB2_9FIRM</name>
<protein>
    <submittedName>
        <fullName evidence="1">DNA-directed RNA polymerase subunit M</fullName>
    </submittedName>
</protein>